<dbReference type="InterPro" id="IPR001387">
    <property type="entry name" value="Cro/C1-type_HTH"/>
</dbReference>
<dbReference type="Pfam" id="PF07883">
    <property type="entry name" value="Cupin_2"/>
    <property type="match status" value="1"/>
</dbReference>
<dbReference type="HOGENOM" id="CLU_085376_1_2_9"/>
<dbReference type="SUPFAM" id="SSF51182">
    <property type="entry name" value="RmlC-like cupins"/>
    <property type="match status" value="1"/>
</dbReference>
<dbReference type="Pfam" id="PF01381">
    <property type="entry name" value="HTH_3"/>
    <property type="match status" value="1"/>
</dbReference>
<dbReference type="Gene3D" id="1.10.260.40">
    <property type="entry name" value="lambda repressor-like DNA-binding domains"/>
    <property type="match status" value="1"/>
</dbReference>
<dbReference type="InterPro" id="IPR013096">
    <property type="entry name" value="Cupin_2"/>
</dbReference>
<dbReference type="InterPro" id="IPR014710">
    <property type="entry name" value="RmlC-like_jellyroll"/>
</dbReference>
<dbReference type="RefSeq" id="WP_029161707.1">
    <property type="nucleotide sequence ID" value="NZ_CP009933.1"/>
</dbReference>
<gene>
    <name evidence="3" type="ORF">CSCA_2564</name>
</gene>
<keyword evidence="4" id="KW-1185">Reference proteome</keyword>
<keyword evidence="1" id="KW-0238">DNA-binding</keyword>
<evidence type="ECO:0000313" key="3">
    <source>
        <dbReference type="EMBL" id="AKA69689.1"/>
    </source>
</evidence>
<protein>
    <submittedName>
        <fullName evidence="3">Transcriptional regulator, XRE family</fullName>
    </submittedName>
</protein>
<dbReference type="EMBL" id="CP009933">
    <property type="protein sequence ID" value="AKA69689.1"/>
    <property type="molecule type" value="Genomic_DNA"/>
</dbReference>
<dbReference type="Gene3D" id="2.60.120.10">
    <property type="entry name" value="Jelly Rolls"/>
    <property type="match status" value="1"/>
</dbReference>
<evidence type="ECO:0000259" key="2">
    <source>
        <dbReference type="PROSITE" id="PS50943"/>
    </source>
</evidence>
<name>A0A0E3K171_CLOSL</name>
<dbReference type="GO" id="GO:0003677">
    <property type="term" value="F:DNA binding"/>
    <property type="evidence" value="ECO:0007669"/>
    <property type="project" value="UniProtKB-KW"/>
</dbReference>
<proteinExistence type="predicted"/>
<organism evidence="3 4">
    <name type="scientific">Clostridium scatologenes</name>
    <dbReference type="NCBI Taxonomy" id="1548"/>
    <lineage>
        <taxon>Bacteria</taxon>
        <taxon>Bacillati</taxon>
        <taxon>Bacillota</taxon>
        <taxon>Clostridia</taxon>
        <taxon>Eubacteriales</taxon>
        <taxon>Clostridiaceae</taxon>
        <taxon>Clostridium</taxon>
    </lineage>
</organism>
<dbReference type="CDD" id="cd02209">
    <property type="entry name" value="cupin_XRE_C"/>
    <property type="match status" value="1"/>
</dbReference>
<dbReference type="PANTHER" id="PTHR46797">
    <property type="entry name" value="HTH-TYPE TRANSCRIPTIONAL REGULATOR"/>
    <property type="match status" value="1"/>
</dbReference>
<reference evidence="3 4" key="1">
    <citation type="journal article" date="2015" name="J. Biotechnol.">
        <title>Complete genome sequence of a malodorant-producing acetogen, Clostridium scatologenes ATCC 25775(T).</title>
        <authorList>
            <person name="Zhu Z."/>
            <person name="Guo T."/>
            <person name="Zheng H."/>
            <person name="Song T."/>
            <person name="Ouyang P."/>
            <person name="Xie J."/>
        </authorList>
    </citation>
    <scope>NUCLEOTIDE SEQUENCE [LARGE SCALE GENOMIC DNA]</scope>
    <source>
        <strain evidence="3 4">ATCC 25775</strain>
    </source>
</reference>
<dbReference type="SMART" id="SM00530">
    <property type="entry name" value="HTH_XRE"/>
    <property type="match status" value="1"/>
</dbReference>
<dbReference type="PANTHER" id="PTHR46797:SF25">
    <property type="entry name" value="TRANSCRIPTIONAL REGULATOR"/>
    <property type="match status" value="1"/>
</dbReference>
<dbReference type="InterPro" id="IPR011051">
    <property type="entry name" value="RmlC_Cupin_sf"/>
</dbReference>
<dbReference type="GO" id="GO:0003700">
    <property type="term" value="F:DNA-binding transcription factor activity"/>
    <property type="evidence" value="ECO:0007669"/>
    <property type="project" value="TreeGrafter"/>
</dbReference>
<dbReference type="InterPro" id="IPR010982">
    <property type="entry name" value="Lambda_DNA-bd_dom_sf"/>
</dbReference>
<dbReference type="CDD" id="cd00093">
    <property type="entry name" value="HTH_XRE"/>
    <property type="match status" value="1"/>
</dbReference>
<feature type="domain" description="HTH cro/C1-type" evidence="2">
    <location>
        <begin position="9"/>
        <end position="63"/>
    </location>
</feature>
<dbReference type="SUPFAM" id="SSF47413">
    <property type="entry name" value="lambda repressor-like DNA-binding domains"/>
    <property type="match status" value="1"/>
</dbReference>
<dbReference type="KEGG" id="csq:CSCA_2564"/>
<dbReference type="Proteomes" id="UP000033115">
    <property type="component" value="Chromosome"/>
</dbReference>
<evidence type="ECO:0000313" key="4">
    <source>
        <dbReference type="Proteomes" id="UP000033115"/>
    </source>
</evidence>
<accession>A0A0E3K171</accession>
<dbReference type="InterPro" id="IPR050807">
    <property type="entry name" value="TransReg_Diox_bact_type"/>
</dbReference>
<dbReference type="PROSITE" id="PS50943">
    <property type="entry name" value="HTH_CROC1"/>
    <property type="match status" value="1"/>
</dbReference>
<sequence>MINEIAQKIHDLRKEKNLTLKDLSNLTGLSISFLSQVENNSSSLAITSLKKISDALDVNINYFFDIPEVNNFLVKSEDEKPFKIEGSNSEFIRLSGDFPNRKLEAMITTIPPEQRHGSNFSHPGEEFVYVLEGTLIVVIDENEYEVKAGDSIHYPSTSNHGWVNPSKQSVKILTVLTPVIF</sequence>
<evidence type="ECO:0000256" key="1">
    <source>
        <dbReference type="ARBA" id="ARBA00023125"/>
    </source>
</evidence>
<dbReference type="STRING" id="1548.CSCA_2564"/>
<dbReference type="AlphaFoldDB" id="A0A0E3K171"/>
<dbReference type="GO" id="GO:0005829">
    <property type="term" value="C:cytosol"/>
    <property type="evidence" value="ECO:0007669"/>
    <property type="project" value="TreeGrafter"/>
</dbReference>